<dbReference type="Proteomes" id="UP001150266">
    <property type="component" value="Unassembled WGS sequence"/>
</dbReference>
<protein>
    <submittedName>
        <fullName evidence="1">Uncharacterized protein</fullName>
    </submittedName>
</protein>
<evidence type="ECO:0000313" key="2">
    <source>
        <dbReference type="Proteomes" id="UP001150266"/>
    </source>
</evidence>
<evidence type="ECO:0000313" key="1">
    <source>
        <dbReference type="EMBL" id="KAJ4475540.1"/>
    </source>
</evidence>
<dbReference type="AlphaFoldDB" id="A0A9W9DL39"/>
<dbReference type="OrthoDB" id="2585179at2759"/>
<accession>A0A9W9DL39</accession>
<name>A0A9W9DL39_9AGAR</name>
<keyword evidence="2" id="KW-1185">Reference proteome</keyword>
<proteinExistence type="predicted"/>
<organism evidence="1 2">
    <name type="scientific">Lentinula aciculospora</name>
    <dbReference type="NCBI Taxonomy" id="153920"/>
    <lineage>
        <taxon>Eukaryota</taxon>
        <taxon>Fungi</taxon>
        <taxon>Dikarya</taxon>
        <taxon>Basidiomycota</taxon>
        <taxon>Agaricomycotina</taxon>
        <taxon>Agaricomycetes</taxon>
        <taxon>Agaricomycetidae</taxon>
        <taxon>Agaricales</taxon>
        <taxon>Marasmiineae</taxon>
        <taxon>Omphalotaceae</taxon>
        <taxon>Lentinula</taxon>
    </lineage>
</organism>
<dbReference type="EMBL" id="JAOTPV010000014">
    <property type="protein sequence ID" value="KAJ4475540.1"/>
    <property type="molecule type" value="Genomic_DNA"/>
</dbReference>
<comment type="caution">
    <text evidence="1">The sequence shown here is derived from an EMBL/GenBank/DDBJ whole genome shotgun (WGS) entry which is preliminary data.</text>
</comment>
<sequence>MALNHNLNTYVAVTLAPNSPFLDVPSSLSTVHPAVTHVGQVGQLHDVQLVSVPKEDWSNIGDDILASLKGSEGVTSVNVQELKQRTKRGSDEL</sequence>
<reference evidence="1" key="1">
    <citation type="submission" date="2022-08" db="EMBL/GenBank/DDBJ databases">
        <title>A Global Phylogenomic Analysis of the Shiitake Genus Lentinula.</title>
        <authorList>
            <consortium name="DOE Joint Genome Institute"/>
            <person name="Sierra-Patev S."/>
            <person name="Min B."/>
            <person name="Naranjo-Ortiz M."/>
            <person name="Looney B."/>
            <person name="Konkel Z."/>
            <person name="Slot J.C."/>
            <person name="Sakamoto Y."/>
            <person name="Steenwyk J.L."/>
            <person name="Rokas A."/>
            <person name="Carro J."/>
            <person name="Camarero S."/>
            <person name="Ferreira P."/>
            <person name="Molpeceres G."/>
            <person name="Ruiz-Duenas F.J."/>
            <person name="Serrano A."/>
            <person name="Henrissat B."/>
            <person name="Drula E."/>
            <person name="Hughes K.W."/>
            <person name="Mata J.L."/>
            <person name="Ishikawa N.K."/>
            <person name="Vargas-Isla R."/>
            <person name="Ushijima S."/>
            <person name="Smith C.A."/>
            <person name="Ahrendt S."/>
            <person name="Andreopoulos W."/>
            <person name="He G."/>
            <person name="Labutti K."/>
            <person name="Lipzen A."/>
            <person name="Ng V."/>
            <person name="Riley R."/>
            <person name="Sandor L."/>
            <person name="Barry K."/>
            <person name="Martinez A.T."/>
            <person name="Xiao Y."/>
            <person name="Gibbons J.G."/>
            <person name="Terashima K."/>
            <person name="Grigoriev I.V."/>
            <person name="Hibbett D.S."/>
        </authorList>
    </citation>
    <scope>NUCLEOTIDE SEQUENCE</scope>
    <source>
        <strain evidence="1">JLM2183</strain>
    </source>
</reference>
<gene>
    <name evidence="1" type="ORF">J3R30DRAFT_565468</name>
</gene>